<comment type="catalytic activity">
    <reaction evidence="1">
        <text>[protein]-peptidylproline (omega=180) = [protein]-peptidylproline (omega=0)</text>
        <dbReference type="Rhea" id="RHEA:16237"/>
        <dbReference type="Rhea" id="RHEA-COMP:10747"/>
        <dbReference type="Rhea" id="RHEA-COMP:10748"/>
        <dbReference type="ChEBI" id="CHEBI:83833"/>
        <dbReference type="ChEBI" id="CHEBI:83834"/>
        <dbReference type="EC" id="5.2.1.8"/>
    </reaction>
</comment>
<dbReference type="PANTHER" id="PTHR11071">
    <property type="entry name" value="PEPTIDYL-PROLYL CIS-TRANS ISOMERASE"/>
    <property type="match status" value="1"/>
</dbReference>
<keyword evidence="4" id="KW-0413">Isomerase</keyword>
<dbReference type="GO" id="GO:0005737">
    <property type="term" value="C:cytoplasm"/>
    <property type="evidence" value="ECO:0007669"/>
    <property type="project" value="TreeGrafter"/>
</dbReference>
<dbReference type="InterPro" id="IPR024936">
    <property type="entry name" value="Cyclophilin-type_PPIase"/>
</dbReference>
<dbReference type="GO" id="GO:0003755">
    <property type="term" value="F:peptidyl-prolyl cis-trans isomerase activity"/>
    <property type="evidence" value="ECO:0007669"/>
    <property type="project" value="UniProtKB-KW"/>
</dbReference>
<dbReference type="PROSITE" id="PS50072">
    <property type="entry name" value="CSA_PPIASE_2"/>
    <property type="match status" value="1"/>
</dbReference>
<dbReference type="GO" id="GO:0016018">
    <property type="term" value="F:cyclosporin A binding"/>
    <property type="evidence" value="ECO:0007669"/>
    <property type="project" value="TreeGrafter"/>
</dbReference>
<evidence type="ECO:0000259" key="6">
    <source>
        <dbReference type="PROSITE" id="PS50072"/>
    </source>
</evidence>
<dbReference type="AlphaFoldDB" id="A0A8J2LQH7"/>
<feature type="chain" id="PRO_5035222877" description="peptidylprolyl isomerase" evidence="5">
    <location>
        <begin position="17"/>
        <end position="190"/>
    </location>
</feature>
<dbReference type="OrthoDB" id="10064525at2759"/>
<evidence type="ECO:0000256" key="3">
    <source>
        <dbReference type="ARBA" id="ARBA00023110"/>
    </source>
</evidence>
<dbReference type="Pfam" id="PF00160">
    <property type="entry name" value="Pro_isomerase"/>
    <property type="match status" value="1"/>
</dbReference>
<accession>A0A8J2LQH7</accession>
<name>A0A8J2LQH7_9HEXA</name>
<gene>
    <name evidence="7" type="ORF">AFUS01_LOCUS45441</name>
</gene>
<protein>
    <recommendedName>
        <fullName evidence="2">peptidylprolyl isomerase</fullName>
        <ecNumber evidence="2">5.2.1.8</ecNumber>
    </recommendedName>
</protein>
<dbReference type="InterPro" id="IPR020892">
    <property type="entry name" value="Cyclophilin-type_PPIase_CS"/>
</dbReference>
<dbReference type="Proteomes" id="UP000708208">
    <property type="component" value="Unassembled WGS sequence"/>
</dbReference>
<dbReference type="FunFam" id="2.40.100.10:FF:000025">
    <property type="entry name" value="Peptidyl-prolyl cis-trans isomerase CYP19-2"/>
    <property type="match status" value="1"/>
</dbReference>
<evidence type="ECO:0000256" key="4">
    <source>
        <dbReference type="ARBA" id="ARBA00023235"/>
    </source>
</evidence>
<dbReference type="PANTHER" id="PTHR11071:SF561">
    <property type="entry name" value="PEPTIDYL-PROLYL CIS-TRANS ISOMERASE D-RELATED"/>
    <property type="match status" value="1"/>
</dbReference>
<dbReference type="GO" id="GO:0006457">
    <property type="term" value="P:protein folding"/>
    <property type="evidence" value="ECO:0007669"/>
    <property type="project" value="InterPro"/>
</dbReference>
<dbReference type="PIRSF" id="PIRSF001467">
    <property type="entry name" value="Peptidylpro_ismrse"/>
    <property type="match status" value="1"/>
</dbReference>
<organism evidence="7 8">
    <name type="scientific">Allacma fusca</name>
    <dbReference type="NCBI Taxonomy" id="39272"/>
    <lineage>
        <taxon>Eukaryota</taxon>
        <taxon>Metazoa</taxon>
        <taxon>Ecdysozoa</taxon>
        <taxon>Arthropoda</taxon>
        <taxon>Hexapoda</taxon>
        <taxon>Collembola</taxon>
        <taxon>Symphypleona</taxon>
        <taxon>Sminthuridae</taxon>
        <taxon>Allacma</taxon>
    </lineage>
</organism>
<reference evidence="7" key="1">
    <citation type="submission" date="2021-06" db="EMBL/GenBank/DDBJ databases">
        <authorList>
            <person name="Hodson N. C."/>
            <person name="Mongue J. A."/>
            <person name="Jaron S. K."/>
        </authorList>
    </citation>
    <scope>NUCLEOTIDE SEQUENCE</scope>
</reference>
<evidence type="ECO:0000256" key="1">
    <source>
        <dbReference type="ARBA" id="ARBA00000971"/>
    </source>
</evidence>
<evidence type="ECO:0000313" key="8">
    <source>
        <dbReference type="Proteomes" id="UP000708208"/>
    </source>
</evidence>
<comment type="caution">
    <text evidence="7">The sequence shown here is derived from an EMBL/GenBank/DDBJ whole genome shotgun (WGS) entry which is preliminary data.</text>
</comment>
<keyword evidence="3" id="KW-0697">Rotamase</keyword>
<feature type="signal peptide" evidence="5">
    <location>
        <begin position="1"/>
        <end position="16"/>
    </location>
</feature>
<keyword evidence="8" id="KW-1185">Reference proteome</keyword>
<feature type="domain" description="PPIase cyclophilin-type" evidence="6">
    <location>
        <begin position="24"/>
        <end position="178"/>
    </location>
</feature>
<dbReference type="InterPro" id="IPR002130">
    <property type="entry name" value="Cyclophilin-type_PPIase_dom"/>
</dbReference>
<dbReference type="PROSITE" id="PS00170">
    <property type="entry name" value="CSA_PPIASE_1"/>
    <property type="match status" value="1"/>
</dbReference>
<dbReference type="EMBL" id="CAJVCH010570908">
    <property type="protein sequence ID" value="CAG7836168.1"/>
    <property type="molecule type" value="Genomic_DNA"/>
</dbReference>
<keyword evidence="5" id="KW-0732">Signal</keyword>
<sequence>MQYFLVLVAVIATASAQLVTQEVSFNISIGGVPAGNIKYGLFGETVPRTVKNFATICTPGIDGKSYAGSPFHRVIKNFMIQGGDIVYGNGYGSISIYGPSFDDENFIIKHTGPGLLSMANAGPNTNGCQFFVTAIATPWLDGFHVVLEGMEVVRTIENTPTGSNDRPLNNVIVDTCTVQTLDVPYDVPLN</sequence>
<evidence type="ECO:0000256" key="5">
    <source>
        <dbReference type="SAM" id="SignalP"/>
    </source>
</evidence>
<dbReference type="EC" id="5.2.1.8" evidence="2"/>
<evidence type="ECO:0000256" key="2">
    <source>
        <dbReference type="ARBA" id="ARBA00013194"/>
    </source>
</evidence>
<proteinExistence type="predicted"/>
<evidence type="ECO:0000313" key="7">
    <source>
        <dbReference type="EMBL" id="CAG7836168.1"/>
    </source>
</evidence>